<sequence>MTEAKIKSAQAEVDATMLLRETSDIFSSQAAMQIRMLEKLTQISKGAIKKVVMMAL</sequence>
<dbReference type="OrthoDB" id="2105077at2759"/>
<dbReference type="AlphaFoldDB" id="A0A8S1MRH4"/>
<keyword evidence="3" id="KW-1185">Reference proteome</keyword>
<organism evidence="2 3">
    <name type="scientific">Paramecium sonneborni</name>
    <dbReference type="NCBI Taxonomy" id="65129"/>
    <lineage>
        <taxon>Eukaryota</taxon>
        <taxon>Sar</taxon>
        <taxon>Alveolata</taxon>
        <taxon>Ciliophora</taxon>
        <taxon>Intramacronucleata</taxon>
        <taxon>Oligohymenophorea</taxon>
        <taxon>Peniculida</taxon>
        <taxon>Parameciidae</taxon>
        <taxon>Paramecium</taxon>
    </lineage>
</organism>
<name>A0A8S1MRH4_9CILI</name>
<dbReference type="Proteomes" id="UP000692954">
    <property type="component" value="Unassembled WGS sequence"/>
</dbReference>
<protein>
    <submittedName>
        <fullName evidence="2">Uncharacterized protein</fullName>
    </submittedName>
</protein>
<comment type="caution">
    <text evidence="2">The sequence shown here is derived from an EMBL/GenBank/DDBJ whole genome shotgun (WGS) entry which is preliminary data.</text>
</comment>
<proteinExistence type="predicted"/>
<accession>A0A8S1MRH4</accession>
<dbReference type="EMBL" id="CAJJDN010000042">
    <property type="protein sequence ID" value="CAD8081951.1"/>
    <property type="molecule type" value="Genomic_DNA"/>
</dbReference>
<evidence type="ECO:0000313" key="1">
    <source>
        <dbReference type="EMBL" id="CAD8081951.1"/>
    </source>
</evidence>
<evidence type="ECO:0000313" key="2">
    <source>
        <dbReference type="EMBL" id="CAD8081952.1"/>
    </source>
</evidence>
<evidence type="ECO:0000313" key="3">
    <source>
        <dbReference type="Proteomes" id="UP000692954"/>
    </source>
</evidence>
<reference evidence="2" key="1">
    <citation type="submission" date="2021-01" db="EMBL/GenBank/DDBJ databases">
        <authorList>
            <consortium name="Genoscope - CEA"/>
            <person name="William W."/>
        </authorList>
    </citation>
    <scope>NUCLEOTIDE SEQUENCE</scope>
</reference>
<gene>
    <name evidence="1" type="ORF">PSON_ATCC_30995.1.T0420305</name>
    <name evidence="2" type="ORF">PSON_ATCC_30995.1.T0420306</name>
</gene>
<dbReference type="EMBL" id="CAJJDN010000042">
    <property type="protein sequence ID" value="CAD8081952.1"/>
    <property type="molecule type" value="Genomic_DNA"/>
</dbReference>